<dbReference type="Proteomes" id="UP000009138">
    <property type="component" value="Unassembled WGS sequence"/>
</dbReference>
<accession>I1CN15</accession>
<dbReference type="AlphaFoldDB" id="I1CN15"/>
<evidence type="ECO:0000313" key="1">
    <source>
        <dbReference type="EMBL" id="EIE89845.1"/>
    </source>
</evidence>
<proteinExistence type="predicted"/>
<dbReference type="RefSeq" id="XP_067525241.1">
    <property type="nucleotide sequence ID" value="XM_067669140.1"/>
</dbReference>
<dbReference type="GeneID" id="93621521"/>
<protein>
    <submittedName>
        <fullName evidence="1">Uncharacterized protein</fullName>
    </submittedName>
</protein>
<name>I1CN15_RHIO9</name>
<evidence type="ECO:0000313" key="2">
    <source>
        <dbReference type="Proteomes" id="UP000009138"/>
    </source>
</evidence>
<gene>
    <name evidence="1" type="ORF">RO3G_14556</name>
</gene>
<reference evidence="1 2" key="1">
    <citation type="journal article" date="2009" name="PLoS Genet.">
        <title>Genomic analysis of the basal lineage fungus Rhizopus oryzae reveals a whole-genome duplication.</title>
        <authorList>
            <person name="Ma L.-J."/>
            <person name="Ibrahim A.S."/>
            <person name="Skory C."/>
            <person name="Grabherr M.G."/>
            <person name="Burger G."/>
            <person name="Butler M."/>
            <person name="Elias M."/>
            <person name="Idnurm A."/>
            <person name="Lang B.F."/>
            <person name="Sone T."/>
            <person name="Abe A."/>
            <person name="Calvo S.E."/>
            <person name="Corrochano L.M."/>
            <person name="Engels R."/>
            <person name="Fu J."/>
            <person name="Hansberg W."/>
            <person name="Kim J.-M."/>
            <person name="Kodira C.D."/>
            <person name="Koehrsen M.J."/>
            <person name="Liu B."/>
            <person name="Miranda-Saavedra D."/>
            <person name="O'Leary S."/>
            <person name="Ortiz-Castellanos L."/>
            <person name="Poulter R."/>
            <person name="Rodriguez-Romero J."/>
            <person name="Ruiz-Herrera J."/>
            <person name="Shen Y.-Q."/>
            <person name="Zeng Q."/>
            <person name="Galagan J."/>
            <person name="Birren B.W."/>
            <person name="Cuomo C.A."/>
            <person name="Wickes B.L."/>
        </authorList>
    </citation>
    <scope>NUCLEOTIDE SEQUENCE [LARGE SCALE GENOMIC DNA]</scope>
    <source>
        <strain evidence="2">RA 99-880 / ATCC MYA-4621 / FGSC 9543 / NRRL 43880</strain>
    </source>
</reference>
<keyword evidence="2" id="KW-1185">Reference proteome</keyword>
<organism evidence="1 2">
    <name type="scientific">Rhizopus delemar (strain RA 99-880 / ATCC MYA-4621 / FGSC 9543 / NRRL 43880)</name>
    <name type="common">Mucormycosis agent</name>
    <name type="synonym">Rhizopus arrhizus var. delemar</name>
    <dbReference type="NCBI Taxonomy" id="246409"/>
    <lineage>
        <taxon>Eukaryota</taxon>
        <taxon>Fungi</taxon>
        <taxon>Fungi incertae sedis</taxon>
        <taxon>Mucoromycota</taxon>
        <taxon>Mucoromycotina</taxon>
        <taxon>Mucoromycetes</taxon>
        <taxon>Mucorales</taxon>
        <taxon>Mucorineae</taxon>
        <taxon>Rhizopodaceae</taxon>
        <taxon>Rhizopus</taxon>
    </lineage>
</organism>
<dbReference type="VEuPathDB" id="FungiDB:RO3G_14556"/>
<dbReference type="EMBL" id="CH476745">
    <property type="protein sequence ID" value="EIE89845.1"/>
    <property type="molecule type" value="Genomic_DNA"/>
</dbReference>
<sequence length="31" mass="3502">MNPSHSRDKLSIIVRDGGDNKLTYEELLDQG</sequence>
<dbReference type="InParanoid" id="I1CN15"/>